<evidence type="ECO:0000313" key="14">
    <source>
        <dbReference type="Proteomes" id="UP000606786"/>
    </source>
</evidence>
<comment type="subcellular location">
    <subcellularLocation>
        <location evidence="1">Nucleus</location>
    </subcellularLocation>
</comment>
<evidence type="ECO:0000313" key="13">
    <source>
        <dbReference type="EMBL" id="CAD7005043.1"/>
    </source>
</evidence>
<evidence type="ECO:0000256" key="9">
    <source>
        <dbReference type="ARBA" id="ARBA00023170"/>
    </source>
</evidence>
<dbReference type="PRINTS" id="PR00047">
    <property type="entry name" value="STROIDFINGER"/>
</dbReference>
<evidence type="ECO:0000256" key="5">
    <source>
        <dbReference type="ARBA" id="ARBA00022833"/>
    </source>
</evidence>
<dbReference type="GO" id="GO:0008270">
    <property type="term" value="F:zinc ion binding"/>
    <property type="evidence" value="ECO:0007669"/>
    <property type="project" value="UniProtKB-KW"/>
</dbReference>
<dbReference type="GO" id="GO:0005634">
    <property type="term" value="C:nucleus"/>
    <property type="evidence" value="ECO:0007669"/>
    <property type="project" value="UniProtKB-SubCell"/>
</dbReference>
<dbReference type="OrthoDB" id="7634782at2759"/>
<evidence type="ECO:0000256" key="11">
    <source>
        <dbReference type="SAM" id="MobiDB-lite"/>
    </source>
</evidence>
<evidence type="ECO:0000256" key="2">
    <source>
        <dbReference type="ARBA" id="ARBA00008092"/>
    </source>
</evidence>
<dbReference type="SUPFAM" id="SSF57716">
    <property type="entry name" value="Glucocorticoid receptor-like (DNA-binding domain)"/>
    <property type="match status" value="1"/>
</dbReference>
<keyword evidence="4" id="KW-0863">Zinc-finger</keyword>
<feature type="region of interest" description="Disordered" evidence="11">
    <location>
        <begin position="80"/>
        <end position="103"/>
    </location>
</feature>
<feature type="region of interest" description="Disordered" evidence="11">
    <location>
        <begin position="1"/>
        <end position="53"/>
    </location>
</feature>
<dbReference type="Pfam" id="PF00105">
    <property type="entry name" value="zf-C4"/>
    <property type="match status" value="1"/>
</dbReference>
<dbReference type="PROSITE" id="PS51030">
    <property type="entry name" value="NUCLEAR_REC_DBD_2"/>
    <property type="match status" value="1"/>
</dbReference>
<name>A0A811V652_CERCA</name>
<dbReference type="GO" id="GO:0004879">
    <property type="term" value="F:nuclear receptor activity"/>
    <property type="evidence" value="ECO:0007669"/>
    <property type="project" value="TreeGrafter"/>
</dbReference>
<feature type="compositionally biased region" description="Low complexity" evidence="11">
    <location>
        <begin position="92"/>
        <end position="103"/>
    </location>
</feature>
<evidence type="ECO:0000256" key="8">
    <source>
        <dbReference type="ARBA" id="ARBA00023163"/>
    </source>
</evidence>
<reference evidence="13" key="1">
    <citation type="submission" date="2020-11" db="EMBL/GenBank/DDBJ databases">
        <authorList>
            <person name="Whitehead M."/>
        </authorList>
    </citation>
    <scope>NUCLEOTIDE SEQUENCE</scope>
    <source>
        <strain evidence="13">EGII</strain>
    </source>
</reference>
<comment type="caution">
    <text evidence="13">The sequence shown here is derived from an EMBL/GenBank/DDBJ whole genome shotgun (WGS) entry which is preliminary data.</text>
</comment>
<evidence type="ECO:0000259" key="12">
    <source>
        <dbReference type="PROSITE" id="PS51030"/>
    </source>
</evidence>
<accession>A0A811V652</accession>
<evidence type="ECO:0000256" key="10">
    <source>
        <dbReference type="ARBA" id="ARBA00023242"/>
    </source>
</evidence>
<feature type="domain" description="Nuclear receptor" evidence="12">
    <location>
        <begin position="188"/>
        <end position="240"/>
    </location>
</feature>
<dbReference type="Gene3D" id="3.30.50.10">
    <property type="entry name" value="Erythroid Transcription Factor GATA-1, subunit A"/>
    <property type="match status" value="1"/>
</dbReference>
<dbReference type="AlphaFoldDB" id="A0A811V652"/>
<dbReference type="PANTHER" id="PTHR24082">
    <property type="entry name" value="NUCLEAR HORMONE RECEPTOR"/>
    <property type="match status" value="1"/>
</dbReference>
<keyword evidence="9" id="KW-0675">Receptor</keyword>
<dbReference type="SMART" id="SM00399">
    <property type="entry name" value="ZnF_C4"/>
    <property type="match status" value="1"/>
</dbReference>
<dbReference type="GO" id="GO:0045944">
    <property type="term" value="P:positive regulation of transcription by RNA polymerase II"/>
    <property type="evidence" value="ECO:0007669"/>
    <property type="project" value="TreeGrafter"/>
</dbReference>
<dbReference type="GO" id="GO:0030154">
    <property type="term" value="P:cell differentiation"/>
    <property type="evidence" value="ECO:0007669"/>
    <property type="project" value="TreeGrafter"/>
</dbReference>
<evidence type="ECO:0000256" key="6">
    <source>
        <dbReference type="ARBA" id="ARBA00023015"/>
    </source>
</evidence>
<keyword evidence="3" id="KW-0479">Metal-binding</keyword>
<keyword evidence="8" id="KW-0804">Transcription</keyword>
<organism evidence="13 14">
    <name type="scientific">Ceratitis capitata</name>
    <name type="common">Mediterranean fruit fly</name>
    <name type="synonym">Tephritis capitata</name>
    <dbReference type="NCBI Taxonomy" id="7213"/>
    <lineage>
        <taxon>Eukaryota</taxon>
        <taxon>Metazoa</taxon>
        <taxon>Ecdysozoa</taxon>
        <taxon>Arthropoda</taxon>
        <taxon>Hexapoda</taxon>
        <taxon>Insecta</taxon>
        <taxon>Pterygota</taxon>
        <taxon>Neoptera</taxon>
        <taxon>Endopterygota</taxon>
        <taxon>Diptera</taxon>
        <taxon>Brachycera</taxon>
        <taxon>Muscomorpha</taxon>
        <taxon>Tephritoidea</taxon>
        <taxon>Tephritidae</taxon>
        <taxon>Ceratitis</taxon>
        <taxon>Ceratitis</taxon>
    </lineage>
</organism>
<dbReference type="Proteomes" id="UP000606786">
    <property type="component" value="Unassembled WGS sequence"/>
</dbReference>
<protein>
    <submittedName>
        <fullName evidence="13">(Mediterranean fruit fly) hypothetical protein</fullName>
    </submittedName>
</protein>
<evidence type="ECO:0000256" key="1">
    <source>
        <dbReference type="ARBA" id="ARBA00004123"/>
    </source>
</evidence>
<dbReference type="EMBL" id="CAJHJT010000034">
    <property type="protein sequence ID" value="CAD7005043.1"/>
    <property type="molecule type" value="Genomic_DNA"/>
</dbReference>
<comment type="similarity">
    <text evidence="2">Belongs to the nuclear hormone receptor family. NR1 subfamily.</text>
</comment>
<keyword evidence="5" id="KW-0862">Zinc</keyword>
<dbReference type="InterPro" id="IPR013088">
    <property type="entry name" value="Znf_NHR/GATA"/>
</dbReference>
<dbReference type="InterPro" id="IPR050234">
    <property type="entry name" value="Nuclear_hormone_rcpt_NR1"/>
</dbReference>
<evidence type="ECO:0000256" key="3">
    <source>
        <dbReference type="ARBA" id="ARBA00022723"/>
    </source>
</evidence>
<dbReference type="InterPro" id="IPR001628">
    <property type="entry name" value="Znf_hrmn_rcpt"/>
</dbReference>
<evidence type="ECO:0000256" key="7">
    <source>
        <dbReference type="ARBA" id="ARBA00023125"/>
    </source>
</evidence>
<dbReference type="GO" id="GO:0009755">
    <property type="term" value="P:hormone-mediated signaling pathway"/>
    <property type="evidence" value="ECO:0007669"/>
    <property type="project" value="TreeGrafter"/>
</dbReference>
<gene>
    <name evidence="13" type="ORF">CCAP1982_LOCUS13414</name>
</gene>
<keyword evidence="6" id="KW-0805">Transcription regulation</keyword>
<feature type="compositionally biased region" description="Basic and acidic residues" evidence="11">
    <location>
        <begin position="18"/>
        <end position="52"/>
    </location>
</feature>
<proteinExistence type="inferred from homology"/>
<evidence type="ECO:0000256" key="4">
    <source>
        <dbReference type="ARBA" id="ARBA00022771"/>
    </source>
</evidence>
<keyword evidence="7" id="KW-0238">DNA-binding</keyword>
<dbReference type="PANTHER" id="PTHR24082:SF473">
    <property type="entry name" value="ECDYSONE-INDUCED PROTEIN 75B, ISOFORM B"/>
    <property type="match status" value="1"/>
</dbReference>
<sequence>MSLEKDSLCEGMETKGTTTEREQPDQQYAEDQKQIFTPDERLGNDFKNKGDNFSRMASNETAATYENNLSEQTEKEISAILQQQQHRRDSSDSNSSLLSNSSTQSSTSAIMNFCTCTPQQLKQQQQGSVSENPTSSSFCSDHHPFDIYLDCDDELCDFHETFIKFASETESKTGSTPPKADQETVTSEGFFRRSIQQKIQYRPCTKNQQCSILRINRNRCQYCRLKKCIAVGMSRDVTQFAWPCDLSDSVFLNTSETLVHERNISDETNERTYNN</sequence>
<dbReference type="GO" id="GO:0000122">
    <property type="term" value="P:negative regulation of transcription by RNA polymerase II"/>
    <property type="evidence" value="ECO:0007669"/>
    <property type="project" value="TreeGrafter"/>
</dbReference>
<keyword evidence="10" id="KW-0539">Nucleus</keyword>
<keyword evidence="14" id="KW-1185">Reference proteome</keyword>
<dbReference type="GO" id="GO:0000978">
    <property type="term" value="F:RNA polymerase II cis-regulatory region sequence-specific DNA binding"/>
    <property type="evidence" value="ECO:0007669"/>
    <property type="project" value="TreeGrafter"/>
</dbReference>